<evidence type="ECO:0000256" key="3">
    <source>
        <dbReference type="ARBA" id="ARBA00010628"/>
    </source>
</evidence>
<keyword evidence="11" id="KW-1161">Viral attachment to host cell</keyword>
<keyword evidence="15" id="KW-0238">DNA-binding</keyword>
<evidence type="ECO:0000256" key="18">
    <source>
        <dbReference type="ARBA" id="ARBA00030635"/>
    </source>
</evidence>
<keyword evidence="6" id="KW-1163">Viral penetration into host nucleus</keyword>
<evidence type="ECO:0000256" key="14">
    <source>
        <dbReference type="ARBA" id="ARBA00022921"/>
    </source>
</evidence>
<evidence type="ECO:0000256" key="10">
    <source>
        <dbReference type="ARBA" id="ARBA00022595"/>
    </source>
</evidence>
<dbReference type="Proteomes" id="UP001230177">
    <property type="component" value="Segment"/>
</dbReference>
<organism evidence="21 22">
    <name type="scientific">Avian gyrovirus 13</name>
    <dbReference type="NCBI Taxonomy" id="2781374"/>
    <lineage>
        <taxon>Viruses</taxon>
        <taxon>Monodnaviria</taxon>
        <taxon>Shotokuvirae</taxon>
        <taxon>Commensaviricota</taxon>
        <taxon>Cardeaviricetes</taxon>
        <taxon>Sanitavirales</taxon>
        <taxon>Anelloviridae</taxon>
        <taxon>Gyrovirus</taxon>
        <taxon>Gyrovirus anas2</taxon>
    </lineage>
</organism>
<evidence type="ECO:0000256" key="1">
    <source>
        <dbReference type="ARBA" id="ARBA00004147"/>
    </source>
</evidence>
<dbReference type="GO" id="GO:0019062">
    <property type="term" value="P:virion attachment to host cell"/>
    <property type="evidence" value="ECO:0007669"/>
    <property type="project" value="UniProtKB-KW"/>
</dbReference>
<keyword evidence="5" id="KW-1140">T=1 icosahedral capsid protein</keyword>
<dbReference type="EMBL" id="MT318125">
    <property type="protein sequence ID" value="QOQ34595.1"/>
    <property type="molecule type" value="Genomic_DNA"/>
</dbReference>
<evidence type="ECO:0000256" key="7">
    <source>
        <dbReference type="ARBA" id="ARBA00022561"/>
    </source>
</evidence>
<evidence type="ECO:0000256" key="17">
    <source>
        <dbReference type="ARBA" id="ARBA00025551"/>
    </source>
</evidence>
<evidence type="ECO:0000313" key="22">
    <source>
        <dbReference type="Proteomes" id="UP001230177"/>
    </source>
</evidence>
<evidence type="ECO:0000256" key="16">
    <source>
        <dbReference type="ARBA" id="ARBA00023296"/>
    </source>
</evidence>
<evidence type="ECO:0000256" key="13">
    <source>
        <dbReference type="ARBA" id="ARBA00022890"/>
    </source>
</evidence>
<evidence type="ECO:0000256" key="6">
    <source>
        <dbReference type="ARBA" id="ARBA00022524"/>
    </source>
</evidence>
<reference evidence="21" key="2">
    <citation type="submission" date="2020-04" db="EMBL/GenBank/DDBJ databases">
        <authorList>
            <person name="Cibulski S.P."/>
            <person name="Mayer F.Q."/>
            <person name="Roehe P.M."/>
        </authorList>
    </citation>
    <scope>NUCLEOTIDE SEQUENCE</scope>
    <source>
        <strain evidence="21">VC3</strain>
    </source>
</reference>
<keyword evidence="7" id="KW-0167">Capsid protein</keyword>
<reference evidence="21" key="1">
    <citation type="journal article" date="2020" name="Virology (Lond)">
        <title>Viral metagenomics in Brazilian Pekin ducks identifies two gyrovirus, including a new species, and the potentially pathogenic duck circovirus.</title>
        <authorList>
            <person name="Cibulski S."/>
            <person name="Weber M.N."/>
            <person name="de Sales Lima F.E."/>
            <person name="Lima D.A."/>
            <person name="Fernandes Dos Santos H."/>
            <person name="Teixeira T.F."/>
            <person name="Varela A.P.M."/>
            <person name="Tochetto C."/>
            <person name="Mayer F.Q."/>
            <person name="Roehe P.M."/>
        </authorList>
    </citation>
    <scope>NUCLEOTIDE SEQUENCE</scope>
    <source>
        <strain evidence="21">VC3</strain>
    </source>
</reference>
<name>A0A7M1I6K9_9VIRU</name>
<evidence type="ECO:0000256" key="15">
    <source>
        <dbReference type="ARBA" id="ARBA00023125"/>
    </source>
</evidence>
<dbReference type="GO" id="GO:0042025">
    <property type="term" value="C:host cell nucleus"/>
    <property type="evidence" value="ECO:0007669"/>
    <property type="project" value="UniProtKB-SubCell"/>
</dbReference>
<evidence type="ECO:0000256" key="4">
    <source>
        <dbReference type="ARBA" id="ARBA00018091"/>
    </source>
</evidence>
<evidence type="ECO:0000256" key="19">
    <source>
        <dbReference type="ARBA" id="ARBA00031336"/>
    </source>
</evidence>
<gene>
    <name evidence="21" type="primary">VP1</name>
</gene>
<keyword evidence="9" id="KW-0945">Host-virus interaction</keyword>
<proteinExistence type="inferred from homology"/>
<comment type="subunit">
    <text evidence="20">Homomultimer. Interacts with Rep; this interaction relocates Rep into the nucleus.</text>
</comment>
<evidence type="ECO:0000256" key="9">
    <source>
        <dbReference type="ARBA" id="ARBA00022581"/>
    </source>
</evidence>
<sequence length="472" mass="54946">MVRRRATGRIYRFRRGRWRHRRRFPRKRRFHRRRRYKKRHYSFRKRFKNAFFNSHPGSYVVRLKNPYNIQHVLFQGIIFVPDPIYVTDITKENQFMTCTRTAKITISLYKLWRAVMNLDQDGKIGGPMPIGCKNYWMDPNDPIWQKSNKGIWPWSNQYNPNKSGAVPASQDKNYWFDNIETKNVQAGATRSHWWNWALMLVHPIDPQRLQRCPGPLTIKELFERFGGYQLFRHRKTKVSLAAVSPSSATDTWSPVASIAVQDNYFELQGEIQKGWTTGATPYTGARFVPGKGTSKFMADETIPPAQPPPWIDPDTDHTKWNLSTLPHKAQAMYSNEKFLSFAAISALGGQWSFPPPQKPVSHASFSHHTINGSNDPQGRRWMTLFPRETLNTPESIPDNSDFNKNIATIYMAQGGSQCVPWRFGTATVNPLTQPFQSKYWAVLKIKSWWTLGNSRRPWPWDVNTAILTQLRE</sequence>
<comment type="similarity">
    <text evidence="3">Belongs to the gyrovirus capsid protein family.</text>
</comment>
<keyword evidence="22" id="KW-1185">Reference proteome</keyword>
<accession>A0A7M1I6K9</accession>
<evidence type="ECO:0000256" key="20">
    <source>
        <dbReference type="ARBA" id="ARBA00046371"/>
    </source>
</evidence>
<dbReference type="Pfam" id="PF04162">
    <property type="entry name" value="Gyro_capsid"/>
    <property type="match status" value="1"/>
</dbReference>
<keyword evidence="14" id="KW-0426">Late protein</keyword>
<keyword evidence="13" id="KW-1164">Virus endocytosis by host</keyword>
<evidence type="ECO:0000256" key="8">
    <source>
        <dbReference type="ARBA" id="ARBA00022562"/>
    </source>
</evidence>
<keyword evidence="10" id="KW-1162">Viral penetration into host cytoplasm</keyword>
<protein>
    <recommendedName>
        <fullName evidence="4">Capsid protein</fullName>
    </recommendedName>
    <alternativeName>
        <fullName evidence="18">CA1</fullName>
    </alternativeName>
    <alternativeName>
        <fullName evidence="19">Coat protein</fullName>
    </alternativeName>
</protein>
<evidence type="ECO:0000313" key="21">
    <source>
        <dbReference type="EMBL" id="QOQ34595.1"/>
    </source>
</evidence>
<dbReference type="GO" id="GO:0075732">
    <property type="term" value="P:viral penetration into host nucleus"/>
    <property type="evidence" value="ECO:0007669"/>
    <property type="project" value="UniProtKB-KW"/>
</dbReference>
<dbReference type="GO" id="GO:0075509">
    <property type="term" value="P:endocytosis involved in viral entry into host cell"/>
    <property type="evidence" value="ECO:0007669"/>
    <property type="project" value="UniProtKB-KW"/>
</dbReference>
<comment type="subcellular location">
    <subcellularLocation>
        <location evidence="1">Host nucleus</location>
    </subcellularLocation>
    <subcellularLocation>
        <location evidence="2">Virion</location>
    </subcellularLocation>
</comment>
<dbReference type="InterPro" id="IPR007291">
    <property type="entry name" value="Capsid_protein"/>
</dbReference>
<keyword evidence="12" id="KW-0946">Virion</keyword>
<comment type="function">
    <text evidence="17">Self-assembles to form the virion icosahedral capsid with a T=1 symmetry. This very small capsid (25 nm in diameter) allows the virus to be very stable in the environment and resistant to some disinfectants, including detergents. Essential for the initial attachment to host receptors. After attachment, the virus is endocytosed and traffics to the nucleus. The capsid protein binds and transports the viral genome and Rep across the nuclear envelope.</text>
</comment>
<evidence type="ECO:0000256" key="2">
    <source>
        <dbReference type="ARBA" id="ARBA00004328"/>
    </source>
</evidence>
<dbReference type="GO" id="GO:0043657">
    <property type="term" value="C:host cell"/>
    <property type="evidence" value="ECO:0007669"/>
    <property type="project" value="GOC"/>
</dbReference>
<keyword evidence="16" id="KW-1160">Virus entry into host cell</keyword>
<evidence type="ECO:0000256" key="5">
    <source>
        <dbReference type="ARBA" id="ARBA00022431"/>
    </source>
</evidence>
<evidence type="ECO:0000256" key="12">
    <source>
        <dbReference type="ARBA" id="ARBA00022844"/>
    </source>
</evidence>
<dbReference type="GO" id="GO:0039615">
    <property type="term" value="C:T=1 icosahedral viral capsid"/>
    <property type="evidence" value="ECO:0007669"/>
    <property type="project" value="UniProtKB-KW"/>
</dbReference>
<dbReference type="GO" id="GO:0003677">
    <property type="term" value="F:DNA binding"/>
    <property type="evidence" value="ECO:0007669"/>
    <property type="project" value="UniProtKB-KW"/>
</dbReference>
<keyword evidence="8" id="KW-1048">Host nucleus</keyword>
<evidence type="ECO:0000256" key="11">
    <source>
        <dbReference type="ARBA" id="ARBA00022804"/>
    </source>
</evidence>